<evidence type="ECO:0000313" key="3">
    <source>
        <dbReference type="Proteomes" id="UP000827892"/>
    </source>
</evidence>
<dbReference type="AlphaFoldDB" id="A0AAE9D7I4"/>
<dbReference type="OMA" id="VKATINC"/>
<dbReference type="Pfam" id="PF07735">
    <property type="entry name" value="FBA_2"/>
    <property type="match status" value="1"/>
</dbReference>
<dbReference type="PANTHER" id="PTHR21503:SF8">
    <property type="entry name" value="F-BOX ASSOCIATED DOMAIN-CONTAINING PROTEIN-RELATED"/>
    <property type="match status" value="1"/>
</dbReference>
<organism evidence="2 3">
    <name type="scientific">Caenorhabditis briggsae</name>
    <dbReference type="NCBI Taxonomy" id="6238"/>
    <lineage>
        <taxon>Eukaryota</taxon>
        <taxon>Metazoa</taxon>
        <taxon>Ecdysozoa</taxon>
        <taxon>Nematoda</taxon>
        <taxon>Chromadorea</taxon>
        <taxon>Rhabditida</taxon>
        <taxon>Rhabditina</taxon>
        <taxon>Rhabditomorpha</taxon>
        <taxon>Rhabditoidea</taxon>
        <taxon>Rhabditidae</taxon>
        <taxon>Peloderinae</taxon>
        <taxon>Caenorhabditis</taxon>
    </lineage>
</organism>
<evidence type="ECO:0000313" key="2">
    <source>
        <dbReference type="EMBL" id="ULT97794.1"/>
    </source>
</evidence>
<sequence length="332" mass="38590">MPFPVLRTPFVVLSEIISVLEPREIVTASFCSIKMERLLRSHYQQRKPLEWKLFMLDYDSYGCVEIAKSKMNIRTAVMMTRHIAELGVAHRSDKLRFSPECSILYTKDRVFGTKLIVDYVTDLFDLDVYGLVIDRTCTWAIDWINTRQEKMLGGMGLSANLKHNWYADATVDYVLRKVCATKCLSIRDNVSDHFRFDGKLGPAEHLVIQPYGHWVTINNLMNYDFNNILITGSSLSVSDFNSFLRHWRAGGSPRLAFLEVYFENDLTIFDNFDEDLEIVETNEVRRYRVVADEDREFEIQGGYSIQRTDGVKATINCDIRMFTMVVWHADRN</sequence>
<gene>
    <name evidence="2" type="ORF">L3Y34_005552</name>
</gene>
<evidence type="ECO:0000259" key="1">
    <source>
        <dbReference type="PROSITE" id="PS50181"/>
    </source>
</evidence>
<feature type="domain" description="F-box" evidence="1">
    <location>
        <begin position="2"/>
        <end position="54"/>
    </location>
</feature>
<proteinExistence type="predicted"/>
<dbReference type="InterPro" id="IPR001810">
    <property type="entry name" value="F-box_dom"/>
</dbReference>
<dbReference type="KEGG" id="cbr:CBG_13925"/>
<dbReference type="Proteomes" id="UP000827892">
    <property type="component" value="Chromosome IV"/>
</dbReference>
<dbReference type="InterPro" id="IPR012885">
    <property type="entry name" value="F-box_Sdz-33"/>
</dbReference>
<protein>
    <recommendedName>
        <fullName evidence="1">F-box domain-containing protein</fullName>
    </recommendedName>
</protein>
<dbReference type="EMBL" id="CP090894">
    <property type="protein sequence ID" value="ULT97794.1"/>
    <property type="molecule type" value="Genomic_DNA"/>
</dbReference>
<dbReference type="PROSITE" id="PS50181">
    <property type="entry name" value="FBOX"/>
    <property type="match status" value="1"/>
</dbReference>
<accession>A0AAE9D7I4</accession>
<name>A0AAE9D7I4_CAEBR</name>
<reference evidence="2 3" key="1">
    <citation type="submission" date="2022-05" db="EMBL/GenBank/DDBJ databases">
        <title>Chromosome-level reference genomes for two strains of Caenorhabditis briggsae: an improved platform for comparative genomics.</title>
        <authorList>
            <person name="Stevens L."/>
            <person name="Andersen E.C."/>
        </authorList>
    </citation>
    <scope>NUCLEOTIDE SEQUENCE [LARGE SCALE GENOMIC DNA]</scope>
    <source>
        <strain evidence="2">QX1410_ONT</strain>
        <tissue evidence="2">Whole-organism</tissue>
    </source>
</reference>
<dbReference type="PANTHER" id="PTHR21503">
    <property type="entry name" value="F-BOX-CONTAINING HYPOTHETICAL PROTEIN C.ELEGANS"/>
    <property type="match status" value="1"/>
</dbReference>